<dbReference type="PRINTS" id="PR00461">
    <property type="entry name" value="PLPEROXIDASE"/>
</dbReference>
<evidence type="ECO:0000256" key="17">
    <source>
        <dbReference type="PIRSR" id="PIRSR600823-1"/>
    </source>
</evidence>
<feature type="binding site" evidence="19">
    <location>
        <position position="145"/>
    </location>
    <ligand>
        <name>Ca(2+)</name>
        <dbReference type="ChEBI" id="CHEBI:29108"/>
        <label>1</label>
    </ligand>
</feature>
<dbReference type="PANTHER" id="PTHR31517:SF84">
    <property type="entry name" value="PEROXIDASE"/>
    <property type="match status" value="1"/>
</dbReference>
<comment type="cofactor">
    <cofactor evidence="19 22">
        <name>Ca(2+)</name>
        <dbReference type="ChEBI" id="CHEBI:29108"/>
    </cofactor>
    <text evidence="19 22">Binds 2 calcium ions per subunit.</text>
</comment>
<dbReference type="InterPro" id="IPR019794">
    <property type="entry name" value="Peroxidases_AS"/>
</dbReference>
<dbReference type="InterPro" id="IPR002016">
    <property type="entry name" value="Haem_peroxidase"/>
</dbReference>
<evidence type="ECO:0000256" key="23">
    <source>
        <dbReference type="SAM" id="MobiDB-lite"/>
    </source>
</evidence>
<dbReference type="GO" id="GO:0046872">
    <property type="term" value="F:metal ion binding"/>
    <property type="evidence" value="ECO:0007669"/>
    <property type="project" value="UniProtKB-UniRule"/>
</dbReference>
<gene>
    <name evidence="25" type="ORF">OLEA9_A045089</name>
</gene>
<dbReference type="EC" id="1.11.1.7" evidence="5 22"/>
<dbReference type="PRINTS" id="PR00458">
    <property type="entry name" value="PEROXIDASE"/>
</dbReference>
<keyword evidence="6 22" id="KW-0964">Secreted</keyword>
<sequence length="399" mass="44270">MASRGSIHLSIIFFFLAILPLLASAFPGFFHVENSNSPFQNDGVKTFFGAPIFRGKGENEEASLPSDDVGEQEKPLKYESRTEETGVKGTTKGRLREGFYEKTCPQAELIVNDVMNKAFQNDSGLAAALLRLFFHDCFVTGCDASILLDKTPGGEEVEKASGANGMFIRGFEAIDEIKRKLEYECPSVVSCADILAFANRESLVFSGLPSYNVAAGRRDSLTSLAKNVENNVPLPDQTTQQITALFNRKGLTVEEMVVLTGAHSIGIAHCANIIERFWDQQKRKEIEPGYHGAVGFSCGNDPEQIFPFDTLTEYKMDSHFYKQVLNKRALIESDQNMARDPQTANIMKTLADDQEGWFGKFIKTIIKLGEIEVLTGDQGEIRKQCRDFNQNTRGIFGLG</sequence>
<comment type="catalytic activity">
    <reaction evidence="1 22">
        <text>2 a phenolic donor + H2O2 = 2 a phenolic radical donor + 2 H2O</text>
        <dbReference type="Rhea" id="RHEA:56136"/>
        <dbReference type="ChEBI" id="CHEBI:15377"/>
        <dbReference type="ChEBI" id="CHEBI:16240"/>
        <dbReference type="ChEBI" id="CHEBI:139520"/>
        <dbReference type="ChEBI" id="CHEBI:139521"/>
        <dbReference type="EC" id="1.11.1.7"/>
    </reaction>
</comment>
<organism evidence="25 26">
    <name type="scientific">Olea europaea subsp. europaea</name>
    <dbReference type="NCBI Taxonomy" id="158383"/>
    <lineage>
        <taxon>Eukaryota</taxon>
        <taxon>Viridiplantae</taxon>
        <taxon>Streptophyta</taxon>
        <taxon>Embryophyta</taxon>
        <taxon>Tracheophyta</taxon>
        <taxon>Spermatophyta</taxon>
        <taxon>Magnoliopsida</taxon>
        <taxon>eudicotyledons</taxon>
        <taxon>Gunneridae</taxon>
        <taxon>Pentapetalae</taxon>
        <taxon>asterids</taxon>
        <taxon>lamiids</taxon>
        <taxon>Lamiales</taxon>
        <taxon>Oleaceae</taxon>
        <taxon>Oleeae</taxon>
        <taxon>Olea</taxon>
    </lineage>
</organism>
<dbReference type="GO" id="GO:0140825">
    <property type="term" value="F:lactoperoxidase activity"/>
    <property type="evidence" value="ECO:0007669"/>
    <property type="project" value="UniProtKB-EC"/>
</dbReference>
<dbReference type="InterPro" id="IPR000823">
    <property type="entry name" value="Peroxidase_pln"/>
</dbReference>
<keyword evidence="9 19" id="KW-0479">Metal-binding</keyword>
<dbReference type="GO" id="GO:0006979">
    <property type="term" value="P:response to oxidative stress"/>
    <property type="evidence" value="ECO:0007669"/>
    <property type="project" value="UniProtKB-UniRule"/>
</dbReference>
<evidence type="ECO:0000256" key="22">
    <source>
        <dbReference type="RuleBase" id="RU362060"/>
    </source>
</evidence>
<feature type="region of interest" description="Disordered" evidence="23">
    <location>
        <begin position="59"/>
        <end position="87"/>
    </location>
</feature>
<dbReference type="Gene3D" id="1.10.420.10">
    <property type="entry name" value="Peroxidase, domain 2"/>
    <property type="match status" value="1"/>
</dbReference>
<dbReference type="InterPro" id="IPR033905">
    <property type="entry name" value="Secretory_peroxidase"/>
</dbReference>
<dbReference type="EMBL" id="CACTIH010009040">
    <property type="protein sequence ID" value="CAA3020528.1"/>
    <property type="molecule type" value="Genomic_DNA"/>
</dbReference>
<evidence type="ECO:0000256" key="2">
    <source>
        <dbReference type="ARBA" id="ARBA00002322"/>
    </source>
</evidence>
<feature type="disulfide bond" evidence="21">
    <location>
        <begin position="191"/>
        <end position="385"/>
    </location>
</feature>
<evidence type="ECO:0000256" key="14">
    <source>
        <dbReference type="ARBA" id="ARBA00023157"/>
    </source>
</evidence>
<comment type="caution">
    <text evidence="25">The sequence shown here is derived from an EMBL/GenBank/DDBJ whole genome shotgun (WGS) entry which is preliminary data.</text>
</comment>
<evidence type="ECO:0000256" key="10">
    <source>
        <dbReference type="ARBA" id="ARBA00022729"/>
    </source>
</evidence>
<evidence type="ECO:0000256" key="9">
    <source>
        <dbReference type="ARBA" id="ARBA00022723"/>
    </source>
</evidence>
<evidence type="ECO:0000256" key="3">
    <source>
        <dbReference type="ARBA" id="ARBA00004613"/>
    </source>
</evidence>
<protein>
    <recommendedName>
        <fullName evidence="5 22">Peroxidase</fullName>
        <ecNumber evidence="5 22">1.11.1.7</ecNumber>
    </recommendedName>
</protein>
<evidence type="ECO:0000256" key="13">
    <source>
        <dbReference type="ARBA" id="ARBA00023004"/>
    </source>
</evidence>
<keyword evidence="10 22" id="KW-0732">Signal</keyword>
<evidence type="ECO:0000313" key="26">
    <source>
        <dbReference type="Proteomes" id="UP000594638"/>
    </source>
</evidence>
<dbReference type="PROSITE" id="PS00435">
    <property type="entry name" value="PEROXIDASE_1"/>
    <property type="match status" value="1"/>
</dbReference>
<evidence type="ECO:0000256" key="11">
    <source>
        <dbReference type="ARBA" id="ARBA00022837"/>
    </source>
</evidence>
<dbReference type="Gramene" id="OE9A045089T1">
    <property type="protein sequence ID" value="OE9A045089C1"/>
    <property type="gene ID" value="OE9A045089"/>
</dbReference>
<feature type="site" description="Transition state stabilizer" evidence="20">
    <location>
        <position position="131"/>
    </location>
</feature>
<dbReference type="PROSITE" id="PS50873">
    <property type="entry name" value="PEROXIDASE_4"/>
    <property type="match status" value="1"/>
</dbReference>
<keyword evidence="14 21" id="KW-1015">Disulfide bond</keyword>
<dbReference type="FunFam" id="1.10.420.10:FF:000001">
    <property type="entry name" value="Peroxidase"/>
    <property type="match status" value="1"/>
</dbReference>
<feature type="signal peptide" evidence="22">
    <location>
        <begin position="1"/>
        <end position="25"/>
    </location>
</feature>
<proteinExistence type="inferred from homology"/>
<evidence type="ECO:0000256" key="19">
    <source>
        <dbReference type="PIRSR" id="PIRSR600823-3"/>
    </source>
</evidence>
<feature type="binding site" evidence="19">
    <location>
        <position position="136"/>
    </location>
    <ligand>
        <name>Ca(2+)</name>
        <dbReference type="ChEBI" id="CHEBI:29108"/>
        <label>1</label>
    </ligand>
</feature>
<keyword evidence="7 22" id="KW-0575">Peroxidase</keyword>
<feature type="binding site" evidence="19">
    <location>
        <position position="143"/>
    </location>
    <ligand>
        <name>Ca(2+)</name>
        <dbReference type="ChEBI" id="CHEBI:29108"/>
        <label>1</label>
    </ligand>
</feature>
<evidence type="ECO:0000256" key="7">
    <source>
        <dbReference type="ARBA" id="ARBA00022559"/>
    </source>
</evidence>
<keyword evidence="26" id="KW-1185">Reference proteome</keyword>
<feature type="disulfide bond" evidence="21">
    <location>
        <begin position="270"/>
        <end position="298"/>
    </location>
</feature>
<comment type="similarity">
    <text evidence="4">Belongs to the peroxidase family. Ascorbate peroxidase subfamily.</text>
</comment>
<accession>A0A8S0UKF5</accession>
<feature type="chain" id="PRO_5035966604" description="Peroxidase" evidence="22">
    <location>
        <begin position="26"/>
        <end position="399"/>
    </location>
</feature>
<dbReference type="GO" id="GO:0042744">
    <property type="term" value="P:hydrogen peroxide catabolic process"/>
    <property type="evidence" value="ECO:0007669"/>
    <property type="project" value="UniProtKB-KW"/>
</dbReference>
<evidence type="ECO:0000256" key="21">
    <source>
        <dbReference type="PIRSR" id="PIRSR600823-5"/>
    </source>
</evidence>
<dbReference type="Proteomes" id="UP000594638">
    <property type="component" value="Unassembled WGS sequence"/>
</dbReference>
<feature type="disulfide bond" evidence="21">
    <location>
        <begin position="104"/>
        <end position="185"/>
    </location>
</feature>
<feature type="compositionally biased region" description="Basic and acidic residues" evidence="23">
    <location>
        <begin position="71"/>
        <end position="86"/>
    </location>
</feature>
<dbReference type="PANTHER" id="PTHR31517">
    <property type="match status" value="1"/>
</dbReference>
<feature type="binding site" evidence="18">
    <location>
        <position position="233"/>
    </location>
    <ligand>
        <name>substrate</name>
    </ligand>
</feature>
<feature type="active site" description="Proton acceptor" evidence="17">
    <location>
        <position position="135"/>
    </location>
</feature>
<keyword evidence="13 19" id="KW-0408">Iron</keyword>
<dbReference type="AlphaFoldDB" id="A0A8S0UKF5"/>
<evidence type="ECO:0000256" key="5">
    <source>
        <dbReference type="ARBA" id="ARBA00012313"/>
    </source>
</evidence>
<dbReference type="SUPFAM" id="SSF48113">
    <property type="entry name" value="Heme-dependent peroxidases"/>
    <property type="match status" value="1"/>
</dbReference>
<evidence type="ECO:0000256" key="18">
    <source>
        <dbReference type="PIRSR" id="PIRSR600823-2"/>
    </source>
</evidence>
<dbReference type="InterPro" id="IPR019793">
    <property type="entry name" value="Peroxidases_heam-ligand_BS"/>
</dbReference>
<dbReference type="CDD" id="cd00693">
    <property type="entry name" value="secretory_peroxidase"/>
    <property type="match status" value="1"/>
</dbReference>
<evidence type="ECO:0000259" key="24">
    <source>
        <dbReference type="PROSITE" id="PS50873"/>
    </source>
</evidence>
<comment type="similarity">
    <text evidence="22">Belongs to the peroxidase family. Classical plant (class III) peroxidase subfamily.</text>
</comment>
<evidence type="ECO:0000256" key="12">
    <source>
        <dbReference type="ARBA" id="ARBA00023002"/>
    </source>
</evidence>
<feature type="binding site" evidence="19">
    <location>
        <position position="139"/>
    </location>
    <ligand>
        <name>Ca(2+)</name>
        <dbReference type="ChEBI" id="CHEBI:29108"/>
        <label>1</label>
    </ligand>
</feature>
<keyword evidence="15" id="KW-0325">Glycoprotein</keyword>
<dbReference type="InterPro" id="IPR010255">
    <property type="entry name" value="Haem_peroxidase_sf"/>
</dbReference>
<feature type="binding site" evidence="19">
    <location>
        <position position="312"/>
    </location>
    <ligand>
        <name>Ca(2+)</name>
        <dbReference type="ChEBI" id="CHEBI:29108"/>
        <label>2</label>
    </ligand>
</feature>
<keyword evidence="8 22" id="KW-0349">Heme</keyword>
<feature type="domain" description="Plant heme peroxidase family profile" evidence="24">
    <location>
        <begin position="94"/>
        <end position="389"/>
    </location>
</feature>
<dbReference type="PROSITE" id="PS00436">
    <property type="entry name" value="PEROXIDASE_2"/>
    <property type="match status" value="1"/>
</dbReference>
<dbReference type="FunFam" id="1.10.520.10:FF:000006">
    <property type="entry name" value="Peroxidase"/>
    <property type="match status" value="1"/>
</dbReference>
<keyword evidence="12 22" id="KW-0560">Oxidoreductase</keyword>
<evidence type="ECO:0000256" key="4">
    <source>
        <dbReference type="ARBA" id="ARBA00006873"/>
    </source>
</evidence>
<keyword evidence="16 22" id="KW-0376">Hydrogen peroxide</keyword>
<evidence type="ECO:0000256" key="1">
    <source>
        <dbReference type="ARBA" id="ARBA00000189"/>
    </source>
</evidence>
<evidence type="ECO:0000313" key="25">
    <source>
        <dbReference type="EMBL" id="CAA3020528.1"/>
    </source>
</evidence>
<dbReference type="OrthoDB" id="2113341at2759"/>
<comment type="cofactor">
    <cofactor evidence="19 22">
        <name>heme b</name>
        <dbReference type="ChEBI" id="CHEBI:60344"/>
    </cofactor>
    <text evidence="19 22">Binds 1 heme b (iron(II)-protoporphyrin IX) group per subunit.</text>
</comment>
<dbReference type="GO" id="GO:0005576">
    <property type="term" value="C:extracellular region"/>
    <property type="evidence" value="ECO:0007669"/>
    <property type="project" value="UniProtKB-SubCell"/>
</dbReference>
<comment type="function">
    <text evidence="2">Removal of H(2)O(2), oxidation of toxic reductants, biosynthesis and degradation of lignin, suberization, auxin catabolism, response to environmental stresses such as wounding, pathogen attack and oxidative stress. These functions might be dependent on each isozyme/isoform in each plant tissue.</text>
</comment>
<evidence type="ECO:0000256" key="15">
    <source>
        <dbReference type="ARBA" id="ARBA00023180"/>
    </source>
</evidence>
<comment type="subcellular location">
    <subcellularLocation>
        <location evidence="3 22">Secreted</location>
    </subcellularLocation>
</comment>
<feature type="binding site" evidence="19">
    <location>
        <position position="158"/>
    </location>
    <ligand>
        <name>Ca(2+)</name>
        <dbReference type="ChEBI" id="CHEBI:29108"/>
        <label>1</label>
    </ligand>
</feature>
<feature type="binding site" evidence="19">
    <location>
        <position position="309"/>
    </location>
    <ligand>
        <name>Ca(2+)</name>
        <dbReference type="ChEBI" id="CHEBI:29108"/>
        <label>2</label>
    </ligand>
</feature>
<dbReference type="Pfam" id="PF00141">
    <property type="entry name" value="peroxidase"/>
    <property type="match status" value="1"/>
</dbReference>
<keyword evidence="11 19" id="KW-0106">Calcium</keyword>
<feature type="disulfide bond" evidence="21">
    <location>
        <begin position="137"/>
        <end position="142"/>
    </location>
</feature>
<evidence type="ECO:0000256" key="8">
    <source>
        <dbReference type="ARBA" id="ARBA00022617"/>
    </source>
</evidence>
<dbReference type="GO" id="GO:0020037">
    <property type="term" value="F:heme binding"/>
    <property type="evidence" value="ECO:0007669"/>
    <property type="project" value="UniProtKB-UniRule"/>
</dbReference>
<evidence type="ECO:0000256" key="20">
    <source>
        <dbReference type="PIRSR" id="PIRSR600823-4"/>
    </source>
</evidence>
<feature type="binding site" evidence="19">
    <location>
        <position position="141"/>
    </location>
    <ligand>
        <name>Ca(2+)</name>
        <dbReference type="ChEBI" id="CHEBI:29108"/>
        <label>1</label>
    </ligand>
</feature>
<feature type="binding site" description="axial binding residue" evidence="19">
    <location>
        <position position="263"/>
    </location>
    <ligand>
        <name>heme b</name>
        <dbReference type="ChEBI" id="CHEBI:60344"/>
    </ligand>
    <ligandPart>
        <name>Fe</name>
        <dbReference type="ChEBI" id="CHEBI:18248"/>
    </ligandPart>
</feature>
<feature type="binding site" evidence="19">
    <location>
        <position position="317"/>
    </location>
    <ligand>
        <name>Ca(2+)</name>
        <dbReference type="ChEBI" id="CHEBI:29108"/>
        <label>2</label>
    </ligand>
</feature>
<name>A0A8S0UKF5_OLEEU</name>
<evidence type="ECO:0000256" key="6">
    <source>
        <dbReference type="ARBA" id="ARBA00022525"/>
    </source>
</evidence>
<dbReference type="Gene3D" id="1.10.520.10">
    <property type="match status" value="1"/>
</dbReference>
<reference evidence="25 26" key="1">
    <citation type="submission" date="2019-12" db="EMBL/GenBank/DDBJ databases">
        <authorList>
            <person name="Alioto T."/>
            <person name="Alioto T."/>
            <person name="Gomez Garrido J."/>
        </authorList>
    </citation>
    <scope>NUCLEOTIDE SEQUENCE [LARGE SCALE GENOMIC DNA]</scope>
</reference>
<evidence type="ECO:0000256" key="16">
    <source>
        <dbReference type="ARBA" id="ARBA00023324"/>
    </source>
</evidence>